<dbReference type="InterPro" id="IPR051199">
    <property type="entry name" value="LPS_LOS_Heptosyltrfase"/>
</dbReference>
<dbReference type="RefSeq" id="WP_271805008.1">
    <property type="nucleotide sequence ID" value="NZ_JAQMTU010000031.1"/>
</dbReference>
<keyword evidence="4" id="KW-1185">Reference proteome</keyword>
<dbReference type="PANTHER" id="PTHR30160">
    <property type="entry name" value="TETRAACYLDISACCHARIDE 4'-KINASE-RELATED"/>
    <property type="match status" value="1"/>
</dbReference>
<dbReference type="Gene3D" id="3.40.50.2000">
    <property type="entry name" value="Glycogen Phosphorylase B"/>
    <property type="match status" value="2"/>
</dbReference>
<sequence length="313" mass="34582">MRVVALIPGSIDNQILFFATLDDLKRYYPYAQIDVVVEPKSKAAYRVSKSVHDVLTFDYKDRNSLADWGNFVGMIRDREYDVAIIVGQSWFVGFLMWLTGITTRIGYQGQGAVFLTDRIVPNLSQYVAKTYHDLLKPLKIDTDCPALSVNVPKIDIEWARGEQKGLGVSETGFILINGGGASLDTTYPEENWQQIIEACQQKQPDLPIVVIKEANNEPLVKSLLQSCDNIQVTSPEDIGKLTAIIAGASLMLSVENSYLQLGVAVETYTIALLNSTESLKLLPTSEKVLTITSHTGKVADISPQIVLEKIWGG</sequence>
<name>A0ABT5A215_9CYAN</name>
<evidence type="ECO:0000256" key="1">
    <source>
        <dbReference type="ARBA" id="ARBA00022676"/>
    </source>
</evidence>
<dbReference type="InterPro" id="IPR002201">
    <property type="entry name" value="Glyco_trans_9"/>
</dbReference>
<comment type="caution">
    <text evidence="3">The sequence shown here is derived from an EMBL/GenBank/DDBJ whole genome shotgun (WGS) entry which is preliminary data.</text>
</comment>
<dbReference type="SUPFAM" id="SSF53756">
    <property type="entry name" value="UDP-Glycosyltransferase/glycogen phosphorylase"/>
    <property type="match status" value="1"/>
</dbReference>
<reference evidence="3 4" key="1">
    <citation type="submission" date="2023-01" db="EMBL/GenBank/DDBJ databases">
        <title>Genomes from the Australian National Cyanobacteria Reference Collection.</title>
        <authorList>
            <person name="Willis A."/>
            <person name="Lee E.M.F."/>
        </authorList>
    </citation>
    <scope>NUCLEOTIDE SEQUENCE [LARGE SCALE GENOMIC DNA]</scope>
    <source>
        <strain evidence="3 4">CS-537/01</strain>
    </source>
</reference>
<dbReference type="PANTHER" id="PTHR30160:SF7">
    <property type="entry name" value="ADP-HEPTOSE--LPS HEPTOSYLTRANSFERASE 2"/>
    <property type="match status" value="1"/>
</dbReference>
<organism evidence="3 4">
    <name type="scientific">Dolichospermum circinale CS-537/01</name>
    <dbReference type="NCBI Taxonomy" id="3021739"/>
    <lineage>
        <taxon>Bacteria</taxon>
        <taxon>Bacillati</taxon>
        <taxon>Cyanobacteriota</taxon>
        <taxon>Cyanophyceae</taxon>
        <taxon>Nostocales</taxon>
        <taxon>Aphanizomenonaceae</taxon>
        <taxon>Dolichospermum</taxon>
        <taxon>Dolichospermum circinale</taxon>
    </lineage>
</organism>
<evidence type="ECO:0000313" key="3">
    <source>
        <dbReference type="EMBL" id="MDB9485979.1"/>
    </source>
</evidence>
<dbReference type="EMBL" id="JAQMTU010000031">
    <property type="protein sequence ID" value="MDB9485979.1"/>
    <property type="molecule type" value="Genomic_DNA"/>
</dbReference>
<proteinExistence type="predicted"/>
<accession>A0ABT5A215</accession>
<keyword evidence="1" id="KW-0328">Glycosyltransferase</keyword>
<dbReference type="Proteomes" id="UP001212123">
    <property type="component" value="Unassembled WGS sequence"/>
</dbReference>
<protein>
    <submittedName>
        <fullName evidence="3">Glycosyltransferase family 9 protein</fullName>
    </submittedName>
</protein>
<evidence type="ECO:0000256" key="2">
    <source>
        <dbReference type="ARBA" id="ARBA00022679"/>
    </source>
</evidence>
<keyword evidence="2" id="KW-0808">Transferase</keyword>
<gene>
    <name evidence="3" type="ORF">PN492_05360</name>
</gene>
<dbReference type="Pfam" id="PF01075">
    <property type="entry name" value="Glyco_transf_9"/>
    <property type="match status" value="1"/>
</dbReference>
<evidence type="ECO:0000313" key="4">
    <source>
        <dbReference type="Proteomes" id="UP001212123"/>
    </source>
</evidence>